<feature type="transmembrane region" description="Helical" evidence="1">
    <location>
        <begin position="7"/>
        <end position="29"/>
    </location>
</feature>
<accession>D9SMJ8</accession>
<dbReference type="AlphaFoldDB" id="D9SMJ8"/>
<dbReference type="HOGENOM" id="CLU_087537_0_0_9"/>
<evidence type="ECO:0000256" key="1">
    <source>
        <dbReference type="SAM" id="Phobius"/>
    </source>
</evidence>
<feature type="transmembrane region" description="Helical" evidence="1">
    <location>
        <begin position="35"/>
        <end position="61"/>
    </location>
</feature>
<keyword evidence="1" id="KW-0812">Transmembrane</keyword>
<keyword evidence="3" id="KW-1185">Reference proteome</keyword>
<evidence type="ECO:0000313" key="3">
    <source>
        <dbReference type="Proteomes" id="UP000002730"/>
    </source>
</evidence>
<sequence>MKNKKNYIQISLILIFISAIMFLGHYLIFGQLENTMYYSLMSLCFIPVNILAVTIVFDSLVERRTRRERLSKLNMLVGLFFSDIGFTLLNIIVVGDEKLTALDLDFNDLKRCRNKLQKHNHEVNFEKIKLLELRNLVVESRDILSSLIGNESVLEHETFADLLMALMHLRDEILFIKYKNLTKEDKAHLKGDIIRVYKALSFQWVNYLEHLKQFYPYQYKSAIKYNPFTLRQLIESVEDKGYGTL</sequence>
<dbReference type="RefSeq" id="WP_010074209.1">
    <property type="nucleotide sequence ID" value="NC_014393.1"/>
</dbReference>
<dbReference type="EMBL" id="CP002160">
    <property type="protein sequence ID" value="ADL53854.1"/>
    <property type="molecule type" value="Genomic_DNA"/>
</dbReference>
<dbReference type="Proteomes" id="UP000002730">
    <property type="component" value="Chromosome"/>
</dbReference>
<dbReference type="eggNOG" id="ENOG5033VEV">
    <property type="taxonomic scope" value="Bacteria"/>
</dbReference>
<dbReference type="KEGG" id="ccb:Clocel_4193"/>
<dbReference type="STRING" id="573061.Clocel_4193"/>
<name>D9SMJ8_CLOC7</name>
<feature type="transmembrane region" description="Helical" evidence="1">
    <location>
        <begin position="73"/>
        <end position="93"/>
    </location>
</feature>
<reference evidence="2 3" key="1">
    <citation type="submission" date="2010-08" db="EMBL/GenBank/DDBJ databases">
        <title>Complete sequence of Clostridium cellulovorans 743B.</title>
        <authorList>
            <consortium name="US DOE Joint Genome Institute"/>
            <person name="Lucas S."/>
            <person name="Copeland A."/>
            <person name="Lapidus A."/>
            <person name="Cheng J.-F."/>
            <person name="Bruce D."/>
            <person name="Goodwin L."/>
            <person name="Pitluck S."/>
            <person name="Chertkov O."/>
            <person name="Detter J.C."/>
            <person name="Han C."/>
            <person name="Tapia R."/>
            <person name="Land M."/>
            <person name="Hauser L."/>
            <person name="Chang Y.-J."/>
            <person name="Jeffries C."/>
            <person name="Kyrpides N."/>
            <person name="Ivanova N."/>
            <person name="Mikhailova N."/>
            <person name="Hemme C.L."/>
            <person name="Woyke T."/>
        </authorList>
    </citation>
    <scope>NUCLEOTIDE SEQUENCE [LARGE SCALE GENOMIC DNA]</scope>
    <source>
        <strain evidence="3">ATCC 35296 / DSM 3052 / OCM 3 / 743B</strain>
    </source>
</reference>
<keyword evidence="1" id="KW-0472">Membrane</keyword>
<evidence type="ECO:0000313" key="2">
    <source>
        <dbReference type="EMBL" id="ADL53854.1"/>
    </source>
</evidence>
<organism evidence="2 3">
    <name type="scientific">Clostridium cellulovorans (strain ATCC 35296 / DSM 3052 / OCM 3 / 743B)</name>
    <dbReference type="NCBI Taxonomy" id="573061"/>
    <lineage>
        <taxon>Bacteria</taxon>
        <taxon>Bacillati</taxon>
        <taxon>Bacillota</taxon>
        <taxon>Clostridia</taxon>
        <taxon>Eubacteriales</taxon>
        <taxon>Clostridiaceae</taxon>
        <taxon>Clostridium</taxon>
    </lineage>
</organism>
<gene>
    <name evidence="2" type="ordered locus">Clocel_4193</name>
</gene>
<protein>
    <submittedName>
        <fullName evidence="2">Uncharacterized protein</fullName>
    </submittedName>
</protein>
<dbReference type="OrthoDB" id="9799090at2"/>
<proteinExistence type="predicted"/>
<keyword evidence="1" id="KW-1133">Transmembrane helix</keyword>